<feature type="transmembrane region" description="Helical" evidence="1">
    <location>
        <begin position="361"/>
        <end position="382"/>
    </location>
</feature>
<feature type="transmembrane region" description="Helical" evidence="1">
    <location>
        <begin position="107"/>
        <end position="134"/>
    </location>
</feature>
<gene>
    <name evidence="3" type="ORF">ACMU_18085</name>
</gene>
<comment type="caution">
    <text evidence="3">The sequence shown here is derived from an EMBL/GenBank/DDBJ whole genome shotgun (WGS) entry which is preliminary data.</text>
</comment>
<organism evidence="3 4">
    <name type="scientific">Actibacterium mucosum KCTC 23349</name>
    <dbReference type="NCBI Taxonomy" id="1454373"/>
    <lineage>
        <taxon>Bacteria</taxon>
        <taxon>Pseudomonadati</taxon>
        <taxon>Pseudomonadota</taxon>
        <taxon>Alphaproteobacteria</taxon>
        <taxon>Rhodobacterales</taxon>
        <taxon>Roseobacteraceae</taxon>
        <taxon>Actibacterium</taxon>
    </lineage>
</organism>
<proteinExistence type="predicted"/>
<keyword evidence="1" id="KW-0472">Membrane</keyword>
<accession>A0A037ZCX0</accession>
<dbReference type="AlphaFoldDB" id="A0A037ZCX0"/>
<feature type="transmembrane region" description="Helical" evidence="1">
    <location>
        <begin position="264"/>
        <end position="286"/>
    </location>
</feature>
<feature type="transmembrane region" description="Helical" evidence="1">
    <location>
        <begin position="420"/>
        <end position="450"/>
    </location>
</feature>
<keyword evidence="1" id="KW-1133">Transmembrane helix</keyword>
<dbReference type="OrthoDB" id="9791872at2"/>
<dbReference type="Proteomes" id="UP000026249">
    <property type="component" value="Unassembled WGS sequence"/>
</dbReference>
<dbReference type="PANTHER" id="PTHR35342:SF5">
    <property type="entry name" value="TRICARBOXYLIC TRANSPORT PROTEIN"/>
    <property type="match status" value="1"/>
</dbReference>
<feature type="transmembrane region" description="Helical" evidence="1">
    <location>
        <begin position="204"/>
        <end position="223"/>
    </location>
</feature>
<evidence type="ECO:0000313" key="4">
    <source>
        <dbReference type="Proteomes" id="UP000026249"/>
    </source>
</evidence>
<dbReference type="InterPro" id="IPR002823">
    <property type="entry name" value="DUF112_TM"/>
</dbReference>
<feature type="transmembrane region" description="Helical" evidence="1">
    <location>
        <begin position="146"/>
        <end position="166"/>
    </location>
</feature>
<feature type="transmembrane region" description="Helical" evidence="1">
    <location>
        <begin position="471"/>
        <end position="493"/>
    </location>
</feature>
<feature type="transmembrane region" description="Helical" evidence="1">
    <location>
        <begin position="325"/>
        <end position="346"/>
    </location>
</feature>
<dbReference type="RefSeq" id="WP_035261585.1">
    <property type="nucleotide sequence ID" value="NZ_JFKE01000008.1"/>
</dbReference>
<evidence type="ECO:0000256" key="1">
    <source>
        <dbReference type="SAM" id="Phobius"/>
    </source>
</evidence>
<keyword evidence="4" id="KW-1185">Reference proteome</keyword>
<protein>
    <recommendedName>
        <fullName evidence="2">DUF112 domain-containing protein</fullName>
    </recommendedName>
</protein>
<dbReference type="PANTHER" id="PTHR35342">
    <property type="entry name" value="TRICARBOXYLIC TRANSPORT PROTEIN"/>
    <property type="match status" value="1"/>
</dbReference>
<dbReference type="Pfam" id="PF01970">
    <property type="entry name" value="TctA"/>
    <property type="match status" value="1"/>
</dbReference>
<dbReference type="EMBL" id="JFKE01000008">
    <property type="protein sequence ID" value="KAJ54339.1"/>
    <property type="molecule type" value="Genomic_DNA"/>
</dbReference>
<evidence type="ECO:0000259" key="2">
    <source>
        <dbReference type="Pfam" id="PF01970"/>
    </source>
</evidence>
<keyword evidence="1" id="KW-0812">Transmembrane</keyword>
<feature type="domain" description="DUF112" evidence="2">
    <location>
        <begin position="18"/>
        <end position="445"/>
    </location>
</feature>
<evidence type="ECO:0000313" key="3">
    <source>
        <dbReference type="EMBL" id="KAJ54339.1"/>
    </source>
</evidence>
<name>A0A037ZCX0_9RHOB</name>
<feature type="transmembrane region" description="Helical" evidence="1">
    <location>
        <begin position="59"/>
        <end position="80"/>
    </location>
</feature>
<dbReference type="STRING" id="1454373.ACMU_18085"/>
<feature type="transmembrane region" description="Helical" evidence="1">
    <location>
        <begin position="172"/>
        <end position="192"/>
    </location>
</feature>
<sequence length="507" mass="53418">MDLFIQGTLSLFGNTTSIMIFFLGLFGGMLFGAIPGVNMLTLGAVLLPFTITMDPQNAVMLFSVIYCAGVFGGAITAILFNIPGAPENAPTCLDGYPMTLKGEAGKAIGAAVSCSALGGTVSAIIMMTATGIVASFAVRAFGPPEIFALILFGLAVSASIGASTLWKGWLSVLAGLMIATIGSDPVGGIPRFSQGSFLGLEYQSYYMSAGIHFIPMILGFFAVSEVLAQAVNIAKGTRSRPQASIEFPTIAEFLAVRWTIVRSVFVGFFAGILPGIGATLAAFLGYSQAHRWSKNRDNFGKGELEGVVACETANNAATGAAMIPLLALGLPGGALTAMIMGIFQIHGMEPGPLIFINSGDLVWITFAAMFWANLMIIFLGWVQTKTVVHILRVPFRWLAPGILILAVVGAFALRNLFIDVWIMFIAGIVGYMLRTTGYSAAGVVLGLILGKLGESAFAKSMQLMDYNVLGFLQRPISAVLIVVAAVIIISSIVSELRGGHLQRALID</sequence>
<feature type="transmembrane region" description="Helical" evidence="1">
    <location>
        <begin position="20"/>
        <end position="47"/>
    </location>
</feature>
<feature type="transmembrane region" description="Helical" evidence="1">
    <location>
        <begin position="394"/>
        <end position="414"/>
    </location>
</feature>
<reference evidence="3 4" key="1">
    <citation type="submission" date="2014-03" db="EMBL/GenBank/DDBJ databases">
        <title>Draft Genome Sequence of Actibacterium mucosum KCTC 23349, a Marine Alphaproteobacterium with Complex Ionic Requirements Isolated from Mediterranean Seawater at Malvarrosa Beach, Valencia, Spain.</title>
        <authorList>
            <person name="Arahal D.R."/>
            <person name="Shao Z."/>
            <person name="Lai Q."/>
            <person name="Pujalte M.J."/>
        </authorList>
    </citation>
    <scope>NUCLEOTIDE SEQUENCE [LARGE SCALE GENOMIC DNA]</scope>
    <source>
        <strain evidence="3 4">KCTC 23349</strain>
    </source>
</reference>